<dbReference type="Pfam" id="PF00312">
    <property type="entry name" value="Ribosomal_S15"/>
    <property type="match status" value="1"/>
</dbReference>
<dbReference type="SMART" id="SM01387">
    <property type="entry name" value="Ribosomal_S15"/>
    <property type="match status" value="1"/>
</dbReference>
<dbReference type="CDD" id="cd00353">
    <property type="entry name" value="Ribosomal_S15p_S13e"/>
    <property type="match status" value="1"/>
</dbReference>
<evidence type="ECO:0000256" key="1">
    <source>
        <dbReference type="ARBA" id="ARBA00008434"/>
    </source>
</evidence>
<evidence type="ECO:0000313" key="7">
    <source>
        <dbReference type="Proteomes" id="UP000242167"/>
    </source>
</evidence>
<dbReference type="RefSeq" id="XP_001713631.1">
    <property type="nucleotide sequence ID" value="XM_001713579.1"/>
</dbReference>
<dbReference type="EMBL" id="AF165818">
    <property type="protein sequence ID" value="AAK39926.1"/>
    <property type="molecule type" value="Genomic_DNA"/>
</dbReference>
<dbReference type="GO" id="GO:0006412">
    <property type="term" value="P:translation"/>
    <property type="evidence" value="ECO:0007669"/>
    <property type="project" value="InterPro"/>
</dbReference>
<dbReference type="GO" id="GO:0003735">
    <property type="term" value="F:structural constituent of ribosome"/>
    <property type="evidence" value="ECO:0007669"/>
    <property type="project" value="InterPro"/>
</dbReference>
<protein>
    <recommendedName>
        <fullName evidence="5">30S ribosomal protein S15</fullName>
    </recommendedName>
</protein>
<dbReference type="InterPro" id="IPR009068">
    <property type="entry name" value="uS15_NS1_RNA-bd_sf"/>
</dbReference>
<name>Q98RM2_GUITH</name>
<accession>Q98RM2</accession>
<dbReference type="PIR" id="G90099">
    <property type="entry name" value="G90099"/>
</dbReference>
<dbReference type="AlphaFoldDB" id="Q98RM2"/>
<dbReference type="GO" id="GO:0005840">
    <property type="term" value="C:ribosome"/>
    <property type="evidence" value="ECO:0007669"/>
    <property type="project" value="UniProtKB-KW"/>
</dbReference>
<keyword evidence="2 4" id="KW-0689">Ribosomal protein</keyword>
<sequence>MFINYSIQTTLKQSNKKQINFKNLKCQLSSPQPYINNKNVQEIRNKYKIHEKDTGSPEYQIAALSARISYMTEHVKKNPKDFSSTRGLISMVNARKRLLKYLRNEDKDRFFKICIALNIRIQQNQL</sequence>
<dbReference type="InterPro" id="IPR005290">
    <property type="entry name" value="Ribosomal_uS15_bac-type"/>
</dbReference>
<comment type="similarity">
    <text evidence="1 4">Belongs to the universal ribosomal protein uS15 family.</text>
</comment>
<dbReference type="PROSITE" id="PS00362">
    <property type="entry name" value="RIBOSOMAL_S15"/>
    <property type="match status" value="1"/>
</dbReference>
<dbReference type="PANTHER" id="PTHR23321">
    <property type="entry name" value="RIBOSOMAL PROTEIN S15, BACTERIAL AND ORGANELLAR"/>
    <property type="match status" value="1"/>
</dbReference>
<proteinExistence type="inferred from homology"/>
<dbReference type="Proteomes" id="UP000242167">
    <property type="component" value="Nucleomorph 1"/>
</dbReference>
<dbReference type="GeneID" id="857413"/>
<dbReference type="GO" id="GO:1990904">
    <property type="term" value="C:ribonucleoprotein complex"/>
    <property type="evidence" value="ECO:0007669"/>
    <property type="project" value="UniProtKB-KW"/>
</dbReference>
<organism evidence="6 7">
    <name type="scientific">Guillardia theta</name>
    <name type="common">Cryptophyte</name>
    <name type="synonym">Cryptomonas phi</name>
    <dbReference type="NCBI Taxonomy" id="55529"/>
    <lineage>
        <taxon>Eukaryota</taxon>
        <taxon>Cryptophyceae</taxon>
        <taxon>Pyrenomonadales</taxon>
        <taxon>Geminigeraceae</taxon>
        <taxon>Guillardia</taxon>
    </lineage>
</organism>
<evidence type="ECO:0000256" key="4">
    <source>
        <dbReference type="RuleBase" id="RU003919"/>
    </source>
</evidence>
<dbReference type="Gene3D" id="6.10.250.3130">
    <property type="match status" value="1"/>
</dbReference>
<dbReference type="GO" id="GO:0005737">
    <property type="term" value="C:cytoplasm"/>
    <property type="evidence" value="ECO:0007669"/>
    <property type="project" value="UniProtKB-ARBA"/>
</dbReference>
<evidence type="ECO:0000256" key="3">
    <source>
        <dbReference type="ARBA" id="ARBA00023274"/>
    </source>
</evidence>
<dbReference type="SUPFAM" id="SSF47060">
    <property type="entry name" value="S15/NS1 RNA-binding domain"/>
    <property type="match status" value="1"/>
</dbReference>
<dbReference type="HAMAP" id="MF_01343_B">
    <property type="entry name" value="Ribosomal_uS15_B"/>
    <property type="match status" value="1"/>
</dbReference>
<keyword evidence="3 4" id="KW-0687">Ribonucleoprotein</keyword>
<dbReference type="Gene3D" id="1.10.287.10">
    <property type="entry name" value="S15/NS1, RNA-binding"/>
    <property type="match status" value="1"/>
</dbReference>
<dbReference type="NCBIfam" id="TIGR00952">
    <property type="entry name" value="S15_bact"/>
    <property type="match status" value="1"/>
</dbReference>
<evidence type="ECO:0000256" key="2">
    <source>
        <dbReference type="ARBA" id="ARBA00022980"/>
    </source>
</evidence>
<reference evidence="6 7" key="1">
    <citation type="journal article" date="2001" name="Nature">
        <title>The highly reduced genome of an enslaved algal nucleus.</title>
        <authorList>
            <person name="Douglas S."/>
            <person name="Zauner S."/>
            <person name="Fraunholz M."/>
            <person name="Beaton M."/>
            <person name="Penny S."/>
            <person name="Deng L."/>
            <person name="Wu X."/>
            <person name="Reith M."/>
            <person name="Cavalier-Smith T."/>
            <person name="Maier U."/>
        </authorList>
    </citation>
    <scope>NUCLEOTIDE SEQUENCE [LARGE SCALE GENOMIC DNA]</scope>
</reference>
<dbReference type="PANTHER" id="PTHR23321:SF26">
    <property type="entry name" value="SMALL RIBOSOMAL SUBUNIT PROTEIN US15M"/>
    <property type="match status" value="1"/>
</dbReference>
<dbReference type="InterPro" id="IPR000589">
    <property type="entry name" value="Ribosomal_uS15"/>
</dbReference>
<gene>
    <name evidence="6" type="primary">rps15</name>
</gene>
<keyword evidence="6" id="KW-0542">Nucleomorph</keyword>
<evidence type="ECO:0000313" key="6">
    <source>
        <dbReference type="EMBL" id="AAK39926.1"/>
    </source>
</evidence>
<geneLocation type="nucleomorph" evidence="6"/>
<evidence type="ECO:0000256" key="5">
    <source>
        <dbReference type="RuleBase" id="RU003920"/>
    </source>
</evidence>